<dbReference type="EMBL" id="JAFIMR010000003">
    <property type="protein sequence ID" value="KAI1880155.1"/>
    <property type="molecule type" value="Genomic_DNA"/>
</dbReference>
<dbReference type="AlphaFoldDB" id="A0A9P9WW28"/>
<dbReference type="InterPro" id="IPR056884">
    <property type="entry name" value="NPHP3-like_N"/>
</dbReference>
<name>A0A9P9WW28_9PEZI</name>
<dbReference type="Gene3D" id="3.40.50.300">
    <property type="entry name" value="P-loop containing nucleotide triphosphate hydrolases"/>
    <property type="match status" value="1"/>
</dbReference>
<reference evidence="5" key="1">
    <citation type="submission" date="2021-03" db="EMBL/GenBank/DDBJ databases">
        <title>Revisited historic fungal species revealed as producer of novel bioactive compounds through whole genome sequencing and comparative genomics.</title>
        <authorList>
            <person name="Vignolle G.A."/>
            <person name="Hochenegger N."/>
            <person name="Mach R.L."/>
            <person name="Mach-Aigner A.R."/>
            <person name="Javad Rahimi M."/>
            <person name="Salim K.A."/>
            <person name="Chan C.M."/>
            <person name="Lim L.B.L."/>
            <person name="Cai F."/>
            <person name="Druzhinina I.S."/>
            <person name="U'Ren J.M."/>
            <person name="Derntl C."/>
        </authorList>
    </citation>
    <scope>NUCLEOTIDE SEQUENCE</scope>
    <source>
        <strain evidence="5">TUCIM 5799</strain>
    </source>
</reference>
<protein>
    <recommendedName>
        <fullName evidence="7">NACHT domain-containing protein</fullName>
    </recommendedName>
</protein>
<evidence type="ECO:0008006" key="7">
    <source>
        <dbReference type="Google" id="ProtNLM"/>
    </source>
</evidence>
<feature type="domain" description="Nephrocystin 3-like N-terminal" evidence="3">
    <location>
        <begin position="280"/>
        <end position="448"/>
    </location>
</feature>
<keyword evidence="6" id="KW-1185">Reference proteome</keyword>
<proteinExistence type="predicted"/>
<evidence type="ECO:0000313" key="6">
    <source>
        <dbReference type="Proteomes" id="UP000829685"/>
    </source>
</evidence>
<dbReference type="PANTHER" id="PTHR10039:SF5">
    <property type="entry name" value="NACHT DOMAIN-CONTAINING PROTEIN"/>
    <property type="match status" value="1"/>
</dbReference>
<organism evidence="5 6">
    <name type="scientific">Neoarthrinium moseri</name>
    <dbReference type="NCBI Taxonomy" id="1658444"/>
    <lineage>
        <taxon>Eukaryota</taxon>
        <taxon>Fungi</taxon>
        <taxon>Dikarya</taxon>
        <taxon>Ascomycota</taxon>
        <taxon>Pezizomycotina</taxon>
        <taxon>Sordariomycetes</taxon>
        <taxon>Xylariomycetidae</taxon>
        <taxon>Amphisphaeriales</taxon>
        <taxon>Apiosporaceae</taxon>
        <taxon>Neoarthrinium</taxon>
    </lineage>
</organism>
<accession>A0A9P9WW28</accession>
<dbReference type="SUPFAM" id="SSF52540">
    <property type="entry name" value="P-loop containing nucleoside triphosphate hydrolases"/>
    <property type="match status" value="1"/>
</dbReference>
<dbReference type="Pfam" id="PF24883">
    <property type="entry name" value="NPHP3_N"/>
    <property type="match status" value="1"/>
</dbReference>
<evidence type="ECO:0000256" key="1">
    <source>
        <dbReference type="ARBA" id="ARBA00022737"/>
    </source>
</evidence>
<dbReference type="Pfam" id="PF25053">
    <property type="entry name" value="DUF7791"/>
    <property type="match status" value="1"/>
</dbReference>
<keyword evidence="1" id="KW-0677">Repeat</keyword>
<dbReference type="PANTHER" id="PTHR10039">
    <property type="entry name" value="AMELOGENIN"/>
    <property type="match status" value="1"/>
</dbReference>
<dbReference type="InterPro" id="IPR027417">
    <property type="entry name" value="P-loop_NTPase"/>
</dbReference>
<dbReference type="InterPro" id="IPR056693">
    <property type="entry name" value="DUF7791"/>
</dbReference>
<evidence type="ECO:0000313" key="5">
    <source>
        <dbReference type="EMBL" id="KAI1880155.1"/>
    </source>
</evidence>
<evidence type="ECO:0000259" key="3">
    <source>
        <dbReference type="Pfam" id="PF24883"/>
    </source>
</evidence>
<gene>
    <name evidence="5" type="ORF">JX265_001776</name>
</gene>
<dbReference type="Proteomes" id="UP000829685">
    <property type="component" value="Unassembled WGS sequence"/>
</dbReference>
<feature type="region of interest" description="Disordered" evidence="2">
    <location>
        <begin position="252"/>
        <end position="272"/>
    </location>
</feature>
<sequence>MEAFAAIGLTGNLIQFVDYAVKAMSRVYELYTSASGATRANQDIEFLTRSMKDLTSGLSINKPLDQLSKTEESLNRLVMECRKWTDDLLALLDKIKTRHSRSRLEAVKAMVRNIRKNDDKMRLEKGLASCRQQLDVHLAHLARIETSAKLDEIIKLSESREKSMEALMQNTCNLRAAVNATSLSGNALNDINSVFTATDDIVLQFWQRKVLDALQSNATNERYIAVEPAHAKTFEWLFDDTQDTCTTELAQGREDEALSSPVTPNHDAGSSRHRHPYFSSTFVRWLRQGQGIFHISGKPGAGKSTLVKFACEHTMAKKHLKYWAKDDKLLFAKAFFWKLGTAPQMNLRGMLCSILYEIVQQAPELAVAAFPRPNDVKDAYAKLDFSTAELEEAFASMIVQANKDETHKFAVFIDALDEYSGDHAHTTEKLIHWAELGNAQIKILISSREWPVFTTKLEKYPKLRVQELTHGDISMFIRDRSATWSTTFDTIRSDEVSQLSEMIANKAEEVFLWVKLVLQEIESGLFNGDGFRDSARKLASLPTELQDLFQHLFDSIPESDRLKASTSFQICIAARRLYSYFNEVDDQYLYSGSASLPLLRFWFIDELLDNENFTICSHGTESTQTTINRYVNITRRQIIGRCKGFLELREDKHTLLNEGAVGFMHATVVEFLHQKHIASSLISMIRHDRVLGLFRESLLADIKYLPRAEYNSSDPGIQREPNFIAELKSTINECVRHFDSESPETHKKTQKTKLNSFLSQMDMFMAKRYADLQVPRSWYVMLGYGQDKSIHVGISSRKEERVSNAALITCLAAYCRLWEYLDHKRHCLLFMRRCDQRSGLVCVLFSLVPQQRHYRNHIRTASAFEVCFQSGMSLNGPLGHEDEAQGDEKYSLFDRLLLVLACDIESIDKLSLDSFETNDSDPKFYRPMELIALFLRYGAVSSMRIEFERVEELDSMEEGARQMKRNPKLYPFKNVQDSVVVTFYPVIRCAGLHETKKLYRVMSDSSTKFVQYALRRGGKLSFKDLLKFWFPRNYAAMLAMLETNEKLTSSEVRGTQIYPLPFQPEAEPVGVLFPSASHRMFPKNTVTWDMNPPW</sequence>
<feature type="domain" description="DUF7791" evidence="4">
    <location>
        <begin position="555"/>
        <end position="685"/>
    </location>
</feature>
<evidence type="ECO:0000256" key="2">
    <source>
        <dbReference type="SAM" id="MobiDB-lite"/>
    </source>
</evidence>
<evidence type="ECO:0000259" key="4">
    <source>
        <dbReference type="Pfam" id="PF25053"/>
    </source>
</evidence>
<comment type="caution">
    <text evidence="5">The sequence shown here is derived from an EMBL/GenBank/DDBJ whole genome shotgun (WGS) entry which is preliminary data.</text>
</comment>